<name>A0ABQ6H883_9GAMM</name>
<comment type="caution">
    <text evidence="5">The sequence shown here is derived from an EMBL/GenBank/DDBJ whole genome shotgun (WGS) entry which is preliminary data.</text>
</comment>
<keyword evidence="4" id="KW-0276">Fatty acid metabolism</keyword>
<keyword evidence="4" id="KW-0275">Fatty acid biosynthesis</keyword>
<organism evidence="5 6">
    <name type="scientific">Thalassotalea loyana</name>
    <dbReference type="NCBI Taxonomy" id="280483"/>
    <lineage>
        <taxon>Bacteria</taxon>
        <taxon>Pseudomonadati</taxon>
        <taxon>Pseudomonadota</taxon>
        <taxon>Gammaproteobacteria</taxon>
        <taxon>Alteromonadales</taxon>
        <taxon>Colwelliaceae</taxon>
        <taxon>Thalassotalea</taxon>
    </lineage>
</organism>
<dbReference type="Proteomes" id="UP001157134">
    <property type="component" value="Unassembled WGS sequence"/>
</dbReference>
<evidence type="ECO:0000256" key="3">
    <source>
        <dbReference type="ARBA" id="ARBA00023098"/>
    </source>
</evidence>
<accession>A0ABQ6H883</accession>
<dbReference type="InterPro" id="IPR007431">
    <property type="entry name" value="ACP_PD"/>
</dbReference>
<dbReference type="PANTHER" id="PTHR38764:SF1">
    <property type="entry name" value="ACYL CARRIER PROTEIN PHOSPHODIESTERASE"/>
    <property type="match status" value="1"/>
</dbReference>
<reference evidence="5 6" key="1">
    <citation type="submission" date="2023-03" db="EMBL/GenBank/DDBJ databases">
        <title>Thalassotalea loyana LMG 22536T draft genome sequence.</title>
        <authorList>
            <person name="Sawabe T."/>
        </authorList>
    </citation>
    <scope>NUCLEOTIDE SEQUENCE [LARGE SCALE GENOMIC DNA]</scope>
    <source>
        <strain evidence="5 6">LMG 22536</strain>
    </source>
</reference>
<dbReference type="PIRSF" id="PIRSF011489">
    <property type="entry name" value="DUF479"/>
    <property type="match status" value="1"/>
</dbReference>
<evidence type="ECO:0000256" key="2">
    <source>
        <dbReference type="ARBA" id="ARBA00022801"/>
    </source>
</evidence>
<gene>
    <name evidence="5" type="ORF">tloyanaT_05970</name>
</gene>
<evidence type="ECO:0000256" key="4">
    <source>
        <dbReference type="ARBA" id="ARBA00023160"/>
    </source>
</evidence>
<proteinExistence type="predicted"/>
<evidence type="ECO:0000256" key="1">
    <source>
        <dbReference type="ARBA" id="ARBA00022516"/>
    </source>
</evidence>
<evidence type="ECO:0000313" key="6">
    <source>
        <dbReference type="Proteomes" id="UP001157134"/>
    </source>
</evidence>
<dbReference type="Pfam" id="PF04336">
    <property type="entry name" value="ACP_PD"/>
    <property type="match status" value="1"/>
</dbReference>
<sequence>MNYLAHLYLAQPTADSHMGNLLGDFRKGVQLSNYNDSVLRGLDNHYLVDKYTDSHPIVRDAKLRFNKAHRRFSGIALDVLFDHFLIKNWRTYRNSTLSFDAFKQQSYALLLARQSLMPNRMAHVIDLMSRDDWFEQYRSQAGIERAIVNISKRVRFKNDFANSVDDIRQHYDYFEHCFLTFFPQLQAHVKSHALESFGSRIKL</sequence>
<evidence type="ECO:0000313" key="5">
    <source>
        <dbReference type="EMBL" id="GLX84345.1"/>
    </source>
</evidence>
<keyword evidence="3" id="KW-0443">Lipid metabolism</keyword>
<dbReference type="RefSeq" id="WP_284295900.1">
    <property type="nucleotide sequence ID" value="NZ_BSSV01000001.1"/>
</dbReference>
<keyword evidence="2" id="KW-0378">Hydrolase</keyword>
<keyword evidence="6" id="KW-1185">Reference proteome</keyword>
<dbReference type="PANTHER" id="PTHR38764">
    <property type="entry name" value="ACYL CARRIER PROTEIN PHOSPHODIESTERASE"/>
    <property type="match status" value="1"/>
</dbReference>
<dbReference type="EMBL" id="BSSV01000001">
    <property type="protein sequence ID" value="GLX84345.1"/>
    <property type="molecule type" value="Genomic_DNA"/>
</dbReference>
<protein>
    <submittedName>
        <fullName evidence="5">ACP phosphodiesterase</fullName>
    </submittedName>
</protein>
<keyword evidence="1" id="KW-0444">Lipid biosynthesis</keyword>